<gene>
    <name evidence="2" type="ORF">DRW48_04440</name>
</gene>
<name>A0A344PI33_9RHOB</name>
<accession>A0A344PI33</accession>
<dbReference type="InterPro" id="IPR001543">
    <property type="entry name" value="FliN-like_C"/>
</dbReference>
<dbReference type="EMBL" id="CP030918">
    <property type="protein sequence ID" value="AXC49038.1"/>
    <property type="molecule type" value="Genomic_DNA"/>
</dbReference>
<dbReference type="KEGG" id="pars:DRW48_04440"/>
<dbReference type="InterPro" id="IPR036429">
    <property type="entry name" value="SpoA-like_sf"/>
</dbReference>
<dbReference type="SUPFAM" id="SSF101801">
    <property type="entry name" value="Surface presentation of antigens (SPOA)"/>
    <property type="match status" value="1"/>
</dbReference>
<evidence type="ECO:0000313" key="2">
    <source>
        <dbReference type="EMBL" id="AXC49038.1"/>
    </source>
</evidence>
<dbReference type="Gene3D" id="2.30.330.10">
    <property type="entry name" value="SpoA-like"/>
    <property type="match status" value="1"/>
</dbReference>
<sequence>MSERIDALFATDHIKVELTIRLGGAVMTVAQLSALGPDDVLTLDRDISDGVEVCVGDKVIAHGLLVSEGPGDRLSVRISGPAEAA</sequence>
<dbReference type="AlphaFoldDB" id="A0A344PI33"/>
<dbReference type="Pfam" id="PF01052">
    <property type="entry name" value="FliMN_C"/>
    <property type="match status" value="1"/>
</dbReference>
<organism evidence="2 3">
    <name type="scientific">Paracoccus suum</name>
    <dbReference type="NCBI Taxonomy" id="2259340"/>
    <lineage>
        <taxon>Bacteria</taxon>
        <taxon>Pseudomonadati</taxon>
        <taxon>Pseudomonadota</taxon>
        <taxon>Alphaproteobacteria</taxon>
        <taxon>Rhodobacterales</taxon>
        <taxon>Paracoccaceae</taxon>
        <taxon>Paracoccus</taxon>
    </lineage>
</organism>
<feature type="domain" description="Flagellar motor switch protein FliN-like C-terminal" evidence="1">
    <location>
        <begin position="12"/>
        <end position="80"/>
    </location>
</feature>
<evidence type="ECO:0000259" key="1">
    <source>
        <dbReference type="Pfam" id="PF01052"/>
    </source>
</evidence>
<protein>
    <recommendedName>
        <fullName evidence="1">Flagellar motor switch protein FliN-like C-terminal domain-containing protein</fullName>
    </recommendedName>
</protein>
<reference evidence="3" key="1">
    <citation type="submission" date="2018-07" db="EMBL/GenBank/DDBJ databases">
        <title>Genome sequencing of Paracoccus sp. SC2-6.</title>
        <authorList>
            <person name="Heo J."/>
            <person name="Kim S.-J."/>
            <person name="Kwon S.-W."/>
        </authorList>
    </citation>
    <scope>NUCLEOTIDE SEQUENCE [LARGE SCALE GENOMIC DNA]</scope>
    <source>
        <strain evidence="3">SC2-6</strain>
    </source>
</reference>
<evidence type="ECO:0000313" key="3">
    <source>
        <dbReference type="Proteomes" id="UP000252023"/>
    </source>
</evidence>
<keyword evidence="3" id="KW-1185">Reference proteome</keyword>
<dbReference type="OrthoDB" id="9790303at2"/>
<proteinExistence type="predicted"/>
<dbReference type="Proteomes" id="UP000252023">
    <property type="component" value="Chromosome"/>
</dbReference>
<dbReference type="RefSeq" id="WP_114075357.1">
    <property type="nucleotide sequence ID" value="NZ_CP030918.1"/>
</dbReference>